<organism evidence="2 3">
    <name type="scientific">Caldicellulosiruptor kronotskyensis (strain DSM 18902 / VKM B-2412 / 2002)</name>
    <dbReference type="NCBI Taxonomy" id="632348"/>
    <lineage>
        <taxon>Bacteria</taxon>
        <taxon>Bacillati</taxon>
        <taxon>Bacillota</taxon>
        <taxon>Bacillota incertae sedis</taxon>
        <taxon>Caldicellulosiruptorales</taxon>
        <taxon>Caldicellulosiruptoraceae</taxon>
        <taxon>Caldicellulosiruptor</taxon>
    </lineage>
</organism>
<accession>E4SHL8</accession>
<sequence>MKKTLFTHRLLIFFVSLILVIVLIIPLLQWITKPVKELDVWIIDKTVPKTDYREHGGLFWIFNFEKIKNSNNQKYDLKQDYFGFKPSGNGYSIRNINVKDLEKDFPDLIYITDAYGVYKDDLKKDSKLNTKSELVYGKVTKDDLLYINASLKNNILIGEFNILQHPTEKAVSENLQKLFGIKWTGWYGRYYSNLERGVEVPYFLIKTFEEKYKTKWNFKGAGIIILSEAGDILVLEKGKDFSKKPIAVEFNKDYKNYYNAYDNVGFYYWFEIIEDKGAQKIANFKFNLSEKGKDKLKKYNIPQIFPAILKYKSVDYTSYYFAGDFADFPAKSGFYFYSIADRLHQIFTFEKSGFQDAFYWKVYVPVMKKILSEAHQKRLVKKDVYESVEIEDGITLKSKIQGKQLFVFTKNGWEKFFIKGVNLGLALPGKYFTQMPDDPNIYFKWFKMISDMNANVVRLYTLAPPEFYQALKIFNLTSSKKLYLVQEIWPDEQVPDKNYLNKSYTEEFKKEIEYVIDALHGKADIPKRMGRVYGKYNFDVSMYTIAILIGRELEPDEVITTDVKNNIKEYKGKYVKVKGSPSEVWLGMCCDYALEYETKRYSMQHPVGIVSWPTLDPISHPSEFNAQGRKDLEYNDKAQIQIDNFDIGTKNRAGIFIAYHIYPNYPDFMNNEEKYKLYKDEQGEFLYGGYLKELKEAHKKFPILVAEFGLSTSVGIAHKNPNGYHHGGIDEKTQGYGIVRMMKAIKKEGYMGGIIFEWMDEWAKKTWITEPFMIPYERHVLWHNRLDPEQNYGILANEALPPDQKQEVSGSKKIKDIEISSNAEYLYLTINLSEELSKETELLIGIDTYDRKRGEFIIPRDKKIVLPTGIEFLLRAKKDQAKLQVIPSYNWTKGRYSSEKSISGRFEDIIFEINKERVTQDGKKIPAIFHNFSILPKGKFDDSRNTWYIEKNKVYVRIPWGLLNVSDPSSKTVLDDNRLVLQPERDMLKTTKTDSFIFYFALLQNGKLSDIVLRNNGRLIEHKLRTWEDITFKERLKKSYYIIQKFFATFE</sequence>
<dbReference type="OrthoDB" id="916275at2"/>
<dbReference type="Proteomes" id="UP000006835">
    <property type="component" value="Chromosome"/>
</dbReference>
<keyword evidence="1" id="KW-0472">Membrane</keyword>
<feature type="transmembrane region" description="Helical" evidence="1">
    <location>
        <begin position="12"/>
        <end position="31"/>
    </location>
</feature>
<gene>
    <name evidence="2" type="ordered locus">Calkro_2429</name>
</gene>
<dbReference type="Gene3D" id="3.20.20.80">
    <property type="entry name" value="Glycosidases"/>
    <property type="match status" value="2"/>
</dbReference>
<dbReference type="KEGG" id="ckn:Calkro_2429"/>
<protein>
    <submittedName>
        <fullName evidence="2">Uncharacterized protein</fullName>
    </submittedName>
</protein>
<dbReference type="SUPFAM" id="SSF51445">
    <property type="entry name" value="(Trans)glycosidases"/>
    <property type="match status" value="1"/>
</dbReference>
<evidence type="ECO:0000313" key="3">
    <source>
        <dbReference type="Proteomes" id="UP000006835"/>
    </source>
</evidence>
<dbReference type="PATRIC" id="fig|632348.3.peg.2558"/>
<dbReference type="HOGENOM" id="CLU_295233_0_0_9"/>
<reference key="1">
    <citation type="submission" date="2010-11" db="EMBL/GenBank/DDBJ databases">
        <title>Complete sequence of Caldicellulosiruptor kronotskyensis 2002.</title>
        <authorList>
            <consortium name="US DOE Joint Genome Institute"/>
            <person name="Lucas S."/>
            <person name="Copeland A."/>
            <person name="Lapidus A."/>
            <person name="Cheng J.-F."/>
            <person name="Bruce D."/>
            <person name="Goodwin L."/>
            <person name="Pitluck S."/>
            <person name="Davenport K."/>
            <person name="Detter J.C."/>
            <person name="Han C."/>
            <person name="Tapia R."/>
            <person name="Land M."/>
            <person name="Hauser L."/>
            <person name="Jeffries C."/>
            <person name="Kyrpides N."/>
            <person name="Ivanova N."/>
            <person name="Mikhailova N."/>
            <person name="Blumer-Schuette S.E."/>
            <person name="Kelly R.M."/>
            <person name="Woyke T."/>
        </authorList>
    </citation>
    <scope>NUCLEOTIDE SEQUENCE</scope>
    <source>
        <strain>2002</strain>
    </source>
</reference>
<dbReference type="AlphaFoldDB" id="E4SHL8"/>
<dbReference type="InterPro" id="IPR017853">
    <property type="entry name" value="GH"/>
</dbReference>
<keyword evidence="1" id="KW-0812">Transmembrane</keyword>
<proteinExistence type="predicted"/>
<keyword evidence="3" id="KW-1185">Reference proteome</keyword>
<evidence type="ECO:0000256" key="1">
    <source>
        <dbReference type="SAM" id="Phobius"/>
    </source>
</evidence>
<name>E4SHL8_CALK2</name>
<evidence type="ECO:0000313" key="2">
    <source>
        <dbReference type="EMBL" id="ADQ47243.1"/>
    </source>
</evidence>
<reference evidence="2 3" key="2">
    <citation type="journal article" date="2011" name="J. Bacteriol.">
        <title>Complete genome sequences for the anaerobic, extremely thermophilic plant biomass-degrading bacteria Caldicellulosiruptor hydrothermalis, Caldicellulosiruptor kristjanssonii, Caldicellulosiruptor kronotskyensis, Caldicellulosiruptor owensenis, and Caldicellulosiruptor lactoaceticus.</title>
        <authorList>
            <person name="Blumer-Schuette S.E."/>
            <person name="Ozdemir I."/>
            <person name="Mistry D."/>
            <person name="Lucas S."/>
            <person name="Lapidus A."/>
            <person name="Cheng J.F."/>
            <person name="Goodwin L.A."/>
            <person name="Pitluck S."/>
            <person name="Land M.L."/>
            <person name="Hauser L.J."/>
            <person name="Woyke T."/>
            <person name="Mikhailova N."/>
            <person name="Pati A."/>
            <person name="Kyrpides N.C."/>
            <person name="Ivanova N."/>
            <person name="Detter J.C."/>
            <person name="Walston-Davenport K."/>
            <person name="Han S."/>
            <person name="Adams M.W."/>
            <person name="Kelly R.M."/>
        </authorList>
    </citation>
    <scope>NUCLEOTIDE SEQUENCE [LARGE SCALE GENOMIC DNA]</scope>
    <source>
        <strain evidence="3">DSM 18902 / VKM B-2412 / 2002</strain>
    </source>
</reference>
<keyword evidence="1" id="KW-1133">Transmembrane helix</keyword>
<dbReference type="EMBL" id="CP002330">
    <property type="protein sequence ID" value="ADQ47243.1"/>
    <property type="molecule type" value="Genomic_DNA"/>
</dbReference>